<gene>
    <name evidence="1" type="ORF">J2S45_000725</name>
</gene>
<reference evidence="1 2" key="1">
    <citation type="submission" date="2023-07" db="EMBL/GenBank/DDBJ databases">
        <title>Sequencing the genomes of 1000 actinobacteria strains.</title>
        <authorList>
            <person name="Klenk H.-P."/>
        </authorList>
    </citation>
    <scope>NUCLEOTIDE SEQUENCE [LARGE SCALE GENOMIC DNA]</scope>
    <source>
        <strain evidence="1 2">DSM 19515</strain>
    </source>
</reference>
<name>A0ABT9PH49_9ACTO</name>
<dbReference type="InterPro" id="IPR021456">
    <property type="entry name" value="DUF3107"/>
</dbReference>
<comment type="caution">
    <text evidence="1">The sequence shown here is derived from an EMBL/GenBank/DDBJ whole genome shotgun (WGS) entry which is preliminary data.</text>
</comment>
<evidence type="ECO:0000313" key="1">
    <source>
        <dbReference type="EMBL" id="MDP9832046.1"/>
    </source>
</evidence>
<sequence>MEISIGIRNVARELTFDVDLTAQDVSDRVEQALAGGSVLSFTDRDGNVVVVPTTALGYVQCKETEARRVGFGF</sequence>
<evidence type="ECO:0008006" key="3">
    <source>
        <dbReference type="Google" id="ProtNLM"/>
    </source>
</evidence>
<protein>
    <recommendedName>
        <fullName evidence="3">DUF3107 domain-containing protein</fullName>
    </recommendedName>
</protein>
<dbReference type="EMBL" id="JAUSQL010000001">
    <property type="protein sequence ID" value="MDP9832046.1"/>
    <property type="molecule type" value="Genomic_DNA"/>
</dbReference>
<proteinExistence type="predicted"/>
<dbReference type="RefSeq" id="WP_270974698.1">
    <property type="nucleotide sequence ID" value="NZ_JAUSQL010000001.1"/>
</dbReference>
<accession>A0ABT9PH49</accession>
<dbReference type="Proteomes" id="UP001230145">
    <property type="component" value="Unassembled WGS sequence"/>
</dbReference>
<keyword evidence="2" id="KW-1185">Reference proteome</keyword>
<organism evidence="1 2">
    <name type="scientific">Trueperella abortisuis</name>
    <dbReference type="NCBI Taxonomy" id="445930"/>
    <lineage>
        <taxon>Bacteria</taxon>
        <taxon>Bacillati</taxon>
        <taxon>Actinomycetota</taxon>
        <taxon>Actinomycetes</taxon>
        <taxon>Actinomycetales</taxon>
        <taxon>Actinomycetaceae</taxon>
        <taxon>Trueperella</taxon>
    </lineage>
</organism>
<evidence type="ECO:0000313" key="2">
    <source>
        <dbReference type="Proteomes" id="UP001230145"/>
    </source>
</evidence>
<dbReference type="Pfam" id="PF11305">
    <property type="entry name" value="DUF3107"/>
    <property type="match status" value="1"/>
</dbReference>